<reference evidence="2" key="1">
    <citation type="submission" date="2013-09" db="EMBL/GenBank/DDBJ databases">
        <title>Corchorus olitorius genome sequencing.</title>
        <authorList>
            <person name="Alam M."/>
            <person name="Haque M.S."/>
            <person name="Islam M.S."/>
            <person name="Emdad E.M."/>
            <person name="Islam M.M."/>
            <person name="Ahmed B."/>
            <person name="Halim A."/>
            <person name="Hossen Q.M.M."/>
            <person name="Hossain M.Z."/>
            <person name="Ahmed R."/>
            <person name="Khan M.M."/>
            <person name="Islam R."/>
            <person name="Rashid M.M."/>
            <person name="Khan S.A."/>
            <person name="Rahman M.S."/>
            <person name="Alam M."/>
            <person name="Yahiya A.S."/>
            <person name="Khan M.S."/>
            <person name="Azam M.S."/>
            <person name="Haque T."/>
            <person name="Lashkar M.Z.H."/>
            <person name="Akhand A.I."/>
            <person name="Morshed G."/>
            <person name="Roy S."/>
            <person name="Uddin K.S."/>
            <person name="Rabeya T."/>
            <person name="Hossain A.S."/>
            <person name="Chowdhury A."/>
            <person name="Snigdha A.R."/>
            <person name="Mortoza M.S."/>
            <person name="Matin S.A."/>
            <person name="Hoque S.M.E."/>
            <person name="Islam M.K."/>
            <person name="Roy D.K."/>
            <person name="Haider R."/>
            <person name="Moosa M.M."/>
            <person name="Elias S.M."/>
            <person name="Hasan A.M."/>
            <person name="Jahan S."/>
            <person name="Shafiuddin M."/>
            <person name="Mahmood N."/>
            <person name="Shommy N.S."/>
        </authorList>
    </citation>
    <scope>NUCLEOTIDE SEQUENCE [LARGE SCALE GENOMIC DNA]</scope>
    <source>
        <strain evidence="2">cv. O-4</strain>
    </source>
</reference>
<protein>
    <submittedName>
        <fullName evidence="1">Uncharacterized protein</fullName>
    </submittedName>
</protein>
<sequence>HIHQLAFVLVNAFDLHIKQRLRIHHHIELLRNIAGQPLFVFQFSLTHRLVDRRIVDMLLQLVKLAQIGPPGAADMLIQHFRQRRVGQRQPAARRDAVGHVGKAHRENFSEFGKQRLHHQPGMELRHPVDFVADHHRQPGHPHATAVGLVNDRGTAEQRGIVGILLLQGLEEVVVNLKDNLQMARENFAQHIHRPGLERFAHQGMVGIREDLTGHLERLVPAEFMFVDKQAHQLRYRQHRVSVIEVNGNLVRQVVKGLMQHVMAAQNILYRRRHEEILLAQTQLASGVGRVIRIEHAGDVFGVVFILYRSEVVALVEFAKVNFATGLRAPQTQRVGGVGVKAGDDLVVGFRNNLFRLNPA</sequence>
<keyword evidence="2" id="KW-1185">Reference proteome</keyword>
<dbReference type="AlphaFoldDB" id="A0A1R3L1X9"/>
<gene>
    <name evidence="1" type="ORF">COLO4_01918</name>
</gene>
<feature type="non-terminal residue" evidence="1">
    <location>
        <position position="359"/>
    </location>
</feature>
<dbReference type="Proteomes" id="UP000187203">
    <property type="component" value="Unassembled WGS sequence"/>
</dbReference>
<proteinExistence type="predicted"/>
<name>A0A1R3L1X9_9ROSI</name>
<accession>A0A1R3L1X9</accession>
<organism evidence="1 2">
    <name type="scientific">Corchorus olitorius</name>
    <dbReference type="NCBI Taxonomy" id="93759"/>
    <lineage>
        <taxon>Eukaryota</taxon>
        <taxon>Viridiplantae</taxon>
        <taxon>Streptophyta</taxon>
        <taxon>Embryophyta</taxon>
        <taxon>Tracheophyta</taxon>
        <taxon>Spermatophyta</taxon>
        <taxon>Magnoliopsida</taxon>
        <taxon>eudicotyledons</taxon>
        <taxon>Gunneridae</taxon>
        <taxon>Pentapetalae</taxon>
        <taxon>rosids</taxon>
        <taxon>malvids</taxon>
        <taxon>Malvales</taxon>
        <taxon>Malvaceae</taxon>
        <taxon>Grewioideae</taxon>
        <taxon>Apeibeae</taxon>
        <taxon>Corchorus</taxon>
    </lineage>
</organism>
<evidence type="ECO:0000313" key="2">
    <source>
        <dbReference type="Proteomes" id="UP000187203"/>
    </source>
</evidence>
<feature type="non-terminal residue" evidence="1">
    <location>
        <position position="1"/>
    </location>
</feature>
<evidence type="ECO:0000313" key="1">
    <source>
        <dbReference type="EMBL" id="OMP13299.1"/>
    </source>
</evidence>
<dbReference type="EMBL" id="AWUE01004619">
    <property type="protein sequence ID" value="OMP13299.1"/>
    <property type="molecule type" value="Genomic_DNA"/>
</dbReference>
<comment type="caution">
    <text evidence="1">The sequence shown here is derived from an EMBL/GenBank/DDBJ whole genome shotgun (WGS) entry which is preliminary data.</text>
</comment>